<dbReference type="Proteomes" id="UP000467124">
    <property type="component" value="Unassembled WGS sequence"/>
</dbReference>
<evidence type="ECO:0000313" key="2">
    <source>
        <dbReference type="EMBL" id="MYR34986.1"/>
    </source>
</evidence>
<protein>
    <submittedName>
        <fullName evidence="2">Class I SAM-dependent methyltransferase</fullName>
    </submittedName>
</protein>
<proteinExistence type="predicted"/>
<dbReference type="SUPFAM" id="SSF53335">
    <property type="entry name" value="S-adenosyl-L-methionine-dependent methyltransferases"/>
    <property type="match status" value="1"/>
</dbReference>
<sequence length="240" mass="26828">MSENTIPHTDKTQWVSSTDSKLYSLKNMGRYSQLIGNLSHRKAWLLDNEKLKALYNENVSSRHLEVGPANAEMLSNTTPPASPDEWRVHLMDINHNPLVFAKEVLNDRAIVEAVQHDVLVAPWPNLSRAFDSIAMGNVLHCLPGNGFPGKDGAFAGIADALTDDGVAWGYTVLGLEDPDVEHNFLARTLIRAYNKPDRKFFQNAGDRLADLEPQLRQHFDDVTVWSMGSAALFIVKKPKR</sequence>
<dbReference type="InterPro" id="IPR029063">
    <property type="entry name" value="SAM-dependent_MTases_sf"/>
</dbReference>
<reference evidence="2 3" key="1">
    <citation type="journal article" date="2019" name="Nat. Commun.">
        <title>The antimicrobial potential of Streptomyces from insect microbiomes.</title>
        <authorList>
            <person name="Chevrette M.G."/>
            <person name="Carlson C.M."/>
            <person name="Ortega H.E."/>
            <person name="Thomas C."/>
            <person name="Ananiev G.E."/>
            <person name="Barns K.J."/>
            <person name="Book A.J."/>
            <person name="Cagnazzo J."/>
            <person name="Carlos C."/>
            <person name="Flanigan W."/>
            <person name="Grubbs K.J."/>
            <person name="Horn H.A."/>
            <person name="Hoffmann F.M."/>
            <person name="Klassen J.L."/>
            <person name="Knack J.J."/>
            <person name="Lewin G.R."/>
            <person name="McDonald B.R."/>
            <person name="Muller L."/>
            <person name="Melo W.G.P."/>
            <person name="Pinto-Tomas A.A."/>
            <person name="Schmitz A."/>
            <person name="Wendt-Pienkowski E."/>
            <person name="Wildman S."/>
            <person name="Zhao M."/>
            <person name="Zhang F."/>
            <person name="Bugni T.S."/>
            <person name="Andes D.R."/>
            <person name="Pupo M.T."/>
            <person name="Currie C.R."/>
        </authorList>
    </citation>
    <scope>NUCLEOTIDE SEQUENCE [LARGE SCALE GENOMIC DNA]</scope>
    <source>
        <strain evidence="2 3">SID5840</strain>
    </source>
</reference>
<evidence type="ECO:0000259" key="1">
    <source>
        <dbReference type="Pfam" id="PF08242"/>
    </source>
</evidence>
<dbReference type="GO" id="GO:0032259">
    <property type="term" value="P:methylation"/>
    <property type="evidence" value="ECO:0007669"/>
    <property type="project" value="UniProtKB-KW"/>
</dbReference>
<comment type="caution">
    <text evidence="2">The sequence shown here is derived from an EMBL/GenBank/DDBJ whole genome shotgun (WGS) entry which is preliminary data.</text>
</comment>
<dbReference type="Pfam" id="PF08242">
    <property type="entry name" value="Methyltransf_12"/>
    <property type="match status" value="1"/>
</dbReference>
<dbReference type="GO" id="GO:0008168">
    <property type="term" value="F:methyltransferase activity"/>
    <property type="evidence" value="ECO:0007669"/>
    <property type="project" value="UniProtKB-KW"/>
</dbReference>
<accession>A0A7K2IYQ9</accession>
<dbReference type="AlphaFoldDB" id="A0A7K2IYQ9"/>
<dbReference type="Gene3D" id="3.40.50.150">
    <property type="entry name" value="Vaccinia Virus protein VP39"/>
    <property type="match status" value="1"/>
</dbReference>
<keyword evidence="2" id="KW-0489">Methyltransferase</keyword>
<dbReference type="EMBL" id="WWHY01000001">
    <property type="protein sequence ID" value="MYR34986.1"/>
    <property type="molecule type" value="Genomic_DNA"/>
</dbReference>
<feature type="domain" description="Methyltransferase type 12" evidence="1">
    <location>
        <begin position="64"/>
        <end position="166"/>
    </location>
</feature>
<evidence type="ECO:0000313" key="3">
    <source>
        <dbReference type="Proteomes" id="UP000467124"/>
    </source>
</evidence>
<keyword evidence="2" id="KW-0808">Transferase</keyword>
<name>A0A7K2IYQ9_9ACTN</name>
<organism evidence="2 3">
    <name type="scientific">Nocardiopsis alba</name>
    <dbReference type="NCBI Taxonomy" id="53437"/>
    <lineage>
        <taxon>Bacteria</taxon>
        <taxon>Bacillati</taxon>
        <taxon>Actinomycetota</taxon>
        <taxon>Actinomycetes</taxon>
        <taxon>Streptosporangiales</taxon>
        <taxon>Nocardiopsidaceae</taxon>
        <taxon>Nocardiopsis</taxon>
    </lineage>
</organism>
<gene>
    <name evidence="2" type="ORF">GTW20_22675</name>
</gene>
<dbReference type="InterPro" id="IPR013217">
    <property type="entry name" value="Methyltransf_12"/>
</dbReference>
<dbReference type="RefSeq" id="WP_161111817.1">
    <property type="nucleotide sequence ID" value="NZ_JBEXQO010000024.1"/>
</dbReference>